<feature type="transmembrane region" description="Helical" evidence="1">
    <location>
        <begin position="122"/>
        <end position="141"/>
    </location>
</feature>
<gene>
    <name evidence="3" type="ORF">NLJ89_g6495</name>
</gene>
<dbReference type="AlphaFoldDB" id="A0A9W8K0P6"/>
<dbReference type="InterPro" id="IPR045340">
    <property type="entry name" value="DUF6533"/>
</dbReference>
<dbReference type="OrthoDB" id="3044561at2759"/>
<dbReference type="EMBL" id="JANKHO010000695">
    <property type="protein sequence ID" value="KAJ3507096.1"/>
    <property type="molecule type" value="Genomic_DNA"/>
</dbReference>
<dbReference type="Pfam" id="PF20151">
    <property type="entry name" value="DUF6533"/>
    <property type="match status" value="1"/>
</dbReference>
<sequence length="259" mass="29248">MKEVSLVLSRAALDKRHYSSLAALVLLVLDHAATFRHEYALIWKSPRSFVKGLYLGSRYLALAAEIAHYSLIHAFLLHAPVKLETCRAWFLFLIASCTVLMAILDSVLFLRVYALYERDRRAYVLALLLFLPYVPTAVLIWRNVFLPYSFSNTSTFVIGHLALWIASYSKRNIAQGQSVVVKLVVYEGACVFVLLSAIVAGMVPYSFVSQTGNPFVLFVWDLNGVLPVNSQHAEVEAGYFVRDRVGLSAVYFYPHLSRY</sequence>
<evidence type="ECO:0000259" key="2">
    <source>
        <dbReference type="Pfam" id="PF20151"/>
    </source>
</evidence>
<evidence type="ECO:0000313" key="3">
    <source>
        <dbReference type="EMBL" id="KAJ3507096.1"/>
    </source>
</evidence>
<keyword evidence="1" id="KW-0812">Transmembrane</keyword>
<comment type="caution">
    <text evidence="3">The sequence shown here is derived from an EMBL/GenBank/DDBJ whole genome shotgun (WGS) entry which is preliminary data.</text>
</comment>
<feature type="transmembrane region" description="Helical" evidence="1">
    <location>
        <begin position="59"/>
        <end position="77"/>
    </location>
</feature>
<evidence type="ECO:0000313" key="4">
    <source>
        <dbReference type="Proteomes" id="UP001148786"/>
    </source>
</evidence>
<keyword evidence="1" id="KW-0472">Membrane</keyword>
<proteinExistence type="predicted"/>
<feature type="transmembrane region" description="Helical" evidence="1">
    <location>
        <begin position="89"/>
        <end position="110"/>
    </location>
</feature>
<feature type="domain" description="DUF6533" evidence="2">
    <location>
        <begin position="18"/>
        <end position="63"/>
    </location>
</feature>
<evidence type="ECO:0000256" key="1">
    <source>
        <dbReference type="SAM" id="Phobius"/>
    </source>
</evidence>
<name>A0A9W8K0P6_9AGAR</name>
<organism evidence="3 4">
    <name type="scientific">Agrocybe chaxingu</name>
    <dbReference type="NCBI Taxonomy" id="84603"/>
    <lineage>
        <taxon>Eukaryota</taxon>
        <taxon>Fungi</taxon>
        <taxon>Dikarya</taxon>
        <taxon>Basidiomycota</taxon>
        <taxon>Agaricomycotina</taxon>
        <taxon>Agaricomycetes</taxon>
        <taxon>Agaricomycetidae</taxon>
        <taxon>Agaricales</taxon>
        <taxon>Agaricineae</taxon>
        <taxon>Strophariaceae</taxon>
        <taxon>Agrocybe</taxon>
    </lineage>
</organism>
<dbReference type="Proteomes" id="UP001148786">
    <property type="component" value="Unassembled WGS sequence"/>
</dbReference>
<accession>A0A9W8K0P6</accession>
<feature type="transmembrane region" description="Helical" evidence="1">
    <location>
        <begin position="147"/>
        <end position="167"/>
    </location>
</feature>
<protein>
    <recommendedName>
        <fullName evidence="2">DUF6533 domain-containing protein</fullName>
    </recommendedName>
</protein>
<keyword evidence="4" id="KW-1185">Reference proteome</keyword>
<keyword evidence="1" id="KW-1133">Transmembrane helix</keyword>
<feature type="transmembrane region" description="Helical" evidence="1">
    <location>
        <begin position="179"/>
        <end position="207"/>
    </location>
</feature>
<reference evidence="3" key="1">
    <citation type="submission" date="2022-07" db="EMBL/GenBank/DDBJ databases">
        <title>Genome Sequence of Agrocybe chaxingu.</title>
        <authorList>
            <person name="Buettner E."/>
        </authorList>
    </citation>
    <scope>NUCLEOTIDE SEQUENCE</scope>
    <source>
        <strain evidence="3">MP-N11</strain>
    </source>
</reference>